<evidence type="ECO:0000313" key="3">
    <source>
        <dbReference type="Proteomes" id="UP000283975"/>
    </source>
</evidence>
<evidence type="ECO:0000313" key="1">
    <source>
        <dbReference type="EMBL" id="RGV71880.1"/>
    </source>
</evidence>
<protein>
    <submittedName>
        <fullName evidence="1">Uncharacterized protein</fullName>
    </submittedName>
</protein>
<dbReference type="EMBL" id="QRZM01000017">
    <property type="protein sequence ID" value="RGV71880.1"/>
    <property type="molecule type" value="Genomic_DNA"/>
</dbReference>
<dbReference type="EMBL" id="QSHZ01000032">
    <property type="protein sequence ID" value="RHC51647.1"/>
    <property type="molecule type" value="Genomic_DNA"/>
</dbReference>
<evidence type="ECO:0000313" key="2">
    <source>
        <dbReference type="EMBL" id="RHC51647.1"/>
    </source>
</evidence>
<proteinExistence type="predicted"/>
<gene>
    <name evidence="2" type="ORF">DW839_24285</name>
    <name evidence="1" type="ORF">DWW02_25740</name>
</gene>
<dbReference type="Proteomes" id="UP000283975">
    <property type="component" value="Unassembled WGS sequence"/>
</dbReference>
<evidence type="ECO:0000313" key="4">
    <source>
        <dbReference type="Proteomes" id="UP000284543"/>
    </source>
</evidence>
<name>A0A412YW50_9FIRM</name>
<dbReference type="Proteomes" id="UP000284543">
    <property type="component" value="Unassembled WGS sequence"/>
</dbReference>
<accession>A0A412YW50</accession>
<reference evidence="3 4" key="1">
    <citation type="submission" date="2018-08" db="EMBL/GenBank/DDBJ databases">
        <title>A genome reference for cultivated species of the human gut microbiota.</title>
        <authorList>
            <person name="Zou Y."/>
            <person name="Xue W."/>
            <person name="Luo G."/>
        </authorList>
    </citation>
    <scope>NUCLEOTIDE SEQUENCE [LARGE SCALE GENOMIC DNA]</scope>
    <source>
        <strain evidence="1 4">AF14-18</strain>
        <strain evidence="2 3">AM35-14</strain>
    </source>
</reference>
<dbReference type="KEGG" id="cbol:CGC65_09040"/>
<organism evidence="1 4">
    <name type="scientific">Enterocloster bolteae</name>
    <dbReference type="NCBI Taxonomy" id="208479"/>
    <lineage>
        <taxon>Bacteria</taxon>
        <taxon>Bacillati</taxon>
        <taxon>Bacillota</taxon>
        <taxon>Clostridia</taxon>
        <taxon>Lachnospirales</taxon>
        <taxon>Lachnospiraceae</taxon>
        <taxon>Enterocloster</taxon>
    </lineage>
</organism>
<sequence length="126" mass="14231">MAGRSACLVCERMSLCSGTADLLIKNIGIIMRAGFPSNSKMYGVLQLYTTGQTPMCGARIIDLIMTTIIYMISFKSRPVSRVNLWYVQMIWGKNRIFVNNSERLTSGVTDLIIRKLIWRGIYDQLG</sequence>
<dbReference type="AlphaFoldDB" id="A0A412YW50"/>
<comment type="caution">
    <text evidence="1">The sequence shown here is derived from an EMBL/GenBank/DDBJ whole genome shotgun (WGS) entry which is preliminary data.</text>
</comment>